<evidence type="ECO:0008006" key="3">
    <source>
        <dbReference type="Google" id="ProtNLM"/>
    </source>
</evidence>
<organism evidence="1 2">
    <name type="scientific">Monosiga brevicollis</name>
    <name type="common">Choanoflagellate</name>
    <dbReference type="NCBI Taxonomy" id="81824"/>
    <lineage>
        <taxon>Eukaryota</taxon>
        <taxon>Choanoflagellata</taxon>
        <taxon>Craspedida</taxon>
        <taxon>Salpingoecidae</taxon>
        <taxon>Monosiga</taxon>
    </lineage>
</organism>
<dbReference type="Proteomes" id="UP000001357">
    <property type="component" value="Unassembled WGS sequence"/>
</dbReference>
<evidence type="ECO:0000313" key="1">
    <source>
        <dbReference type="EMBL" id="EDQ84011.1"/>
    </source>
</evidence>
<dbReference type="EMBL" id="CH991722">
    <property type="protein sequence ID" value="EDQ84011.1"/>
    <property type="molecule type" value="Genomic_DNA"/>
</dbReference>
<keyword evidence="2" id="KW-1185">Reference proteome</keyword>
<accession>A9VEN0</accession>
<dbReference type="AlphaFoldDB" id="A9VEN0"/>
<sequence length="102" mass="11169">MVEGAGTGMAVDVVADAVVDVVVAVCSLERHCTGPPGANSPGSKHIAVKYRFVQERYERNQLDVQFCGTKDMVADLLTKLLNGPSHRRLCDMLFRSQLEGEY</sequence>
<name>A9VEN0_MONBE</name>
<reference evidence="1 2" key="1">
    <citation type="journal article" date="2008" name="Nature">
        <title>The genome of the choanoflagellate Monosiga brevicollis and the origin of metazoans.</title>
        <authorList>
            <consortium name="JGI Sequencing"/>
            <person name="King N."/>
            <person name="Westbrook M.J."/>
            <person name="Young S.L."/>
            <person name="Kuo A."/>
            <person name="Abedin M."/>
            <person name="Chapman J."/>
            <person name="Fairclough S."/>
            <person name="Hellsten U."/>
            <person name="Isogai Y."/>
            <person name="Letunic I."/>
            <person name="Marr M."/>
            <person name="Pincus D."/>
            <person name="Putnam N."/>
            <person name="Rokas A."/>
            <person name="Wright K.J."/>
            <person name="Zuzow R."/>
            <person name="Dirks W."/>
            <person name="Good M."/>
            <person name="Goodstein D."/>
            <person name="Lemons D."/>
            <person name="Li W."/>
            <person name="Lyons J.B."/>
            <person name="Morris A."/>
            <person name="Nichols S."/>
            <person name="Richter D.J."/>
            <person name="Salamov A."/>
            <person name="Bork P."/>
            <person name="Lim W.A."/>
            <person name="Manning G."/>
            <person name="Miller W.T."/>
            <person name="McGinnis W."/>
            <person name="Shapiro H."/>
            <person name="Tjian R."/>
            <person name="Grigoriev I.V."/>
            <person name="Rokhsar D."/>
        </authorList>
    </citation>
    <scope>NUCLEOTIDE SEQUENCE [LARGE SCALE GENOMIC DNA]</scope>
    <source>
        <strain evidence="2">MX1 / ATCC 50154</strain>
    </source>
</reference>
<dbReference type="GeneID" id="5896438"/>
<evidence type="ECO:0000313" key="2">
    <source>
        <dbReference type="Proteomes" id="UP000001357"/>
    </source>
</evidence>
<gene>
    <name evidence="1" type="ORF">MONBRDRAFT_13232</name>
</gene>
<dbReference type="KEGG" id="mbr:MONBRDRAFT_13232"/>
<dbReference type="RefSeq" id="XP_001751177.1">
    <property type="nucleotide sequence ID" value="XM_001751125.1"/>
</dbReference>
<protein>
    <recommendedName>
        <fullName evidence="3">Polyprotein</fullName>
    </recommendedName>
</protein>
<proteinExistence type="predicted"/>
<dbReference type="InParanoid" id="A9VEN0"/>